<keyword evidence="1" id="KW-0479">Metal-binding</keyword>
<dbReference type="InterPro" id="IPR001138">
    <property type="entry name" value="Zn2Cys6_DnaBD"/>
</dbReference>
<dbReference type="CDD" id="cd00067">
    <property type="entry name" value="GAL4"/>
    <property type="match status" value="1"/>
</dbReference>
<protein>
    <submittedName>
        <fullName evidence="8">Aflatoxin regulatory protein-domain-containing protein</fullName>
    </submittedName>
</protein>
<dbReference type="InterPro" id="IPR036864">
    <property type="entry name" value="Zn2-C6_fun-type_DNA-bd_sf"/>
</dbReference>
<reference evidence="8" key="1">
    <citation type="journal article" date="2020" name="Stud. Mycol.">
        <title>101 Dothideomycetes genomes: a test case for predicting lifestyles and emergence of pathogens.</title>
        <authorList>
            <person name="Haridas S."/>
            <person name="Albert R."/>
            <person name="Binder M."/>
            <person name="Bloem J."/>
            <person name="Labutti K."/>
            <person name="Salamov A."/>
            <person name="Andreopoulos B."/>
            <person name="Baker S."/>
            <person name="Barry K."/>
            <person name="Bills G."/>
            <person name="Bluhm B."/>
            <person name="Cannon C."/>
            <person name="Castanera R."/>
            <person name="Culley D."/>
            <person name="Daum C."/>
            <person name="Ezra D."/>
            <person name="Gonzalez J."/>
            <person name="Henrissat B."/>
            <person name="Kuo A."/>
            <person name="Liang C."/>
            <person name="Lipzen A."/>
            <person name="Lutzoni F."/>
            <person name="Magnuson J."/>
            <person name="Mondo S."/>
            <person name="Nolan M."/>
            <person name="Ohm R."/>
            <person name="Pangilinan J."/>
            <person name="Park H.-J."/>
            <person name="Ramirez L."/>
            <person name="Alfaro M."/>
            <person name="Sun H."/>
            <person name="Tritt A."/>
            <person name="Yoshinaga Y."/>
            <person name="Zwiers L.-H."/>
            <person name="Turgeon B."/>
            <person name="Goodwin S."/>
            <person name="Spatafora J."/>
            <person name="Crous P."/>
            <person name="Grigoriev I."/>
        </authorList>
    </citation>
    <scope>NUCLEOTIDE SEQUENCE</scope>
    <source>
        <strain evidence="8">CBS 627.86</strain>
    </source>
</reference>
<dbReference type="EMBL" id="ML977316">
    <property type="protein sequence ID" value="KAF2118830.1"/>
    <property type="molecule type" value="Genomic_DNA"/>
</dbReference>
<organism evidence="8 9">
    <name type="scientific">Lophiotrema nucula</name>
    <dbReference type="NCBI Taxonomy" id="690887"/>
    <lineage>
        <taxon>Eukaryota</taxon>
        <taxon>Fungi</taxon>
        <taxon>Dikarya</taxon>
        <taxon>Ascomycota</taxon>
        <taxon>Pezizomycotina</taxon>
        <taxon>Dothideomycetes</taxon>
        <taxon>Pleosporomycetidae</taxon>
        <taxon>Pleosporales</taxon>
        <taxon>Lophiotremataceae</taxon>
        <taxon>Lophiotrema</taxon>
    </lineage>
</organism>
<name>A0A6A5ZH17_9PLEO</name>
<keyword evidence="2" id="KW-0805">Transcription regulation</keyword>
<feature type="domain" description="Zn(2)-C6 fungal-type" evidence="7">
    <location>
        <begin position="31"/>
        <end position="61"/>
    </location>
</feature>
<dbReference type="Gene3D" id="4.10.240.10">
    <property type="entry name" value="Zn(2)-C6 fungal-type DNA-binding domain"/>
    <property type="match status" value="1"/>
</dbReference>
<evidence type="ECO:0000256" key="4">
    <source>
        <dbReference type="ARBA" id="ARBA00023163"/>
    </source>
</evidence>
<sequence length="490" mass="54096">MTIDQTEQVGPASPTTEKATTTVDTPKLKASCNNCAASKVRCTKERPVCSRCAKRGEDCVYLASKRAGRVARAKSRSPHNIQQPGQHHSESESIPGPSISSASPGSRDNGLSPTSPTHTEPLPENAIAGLDVLAIPDTFSPIPTPGGFLSNSEMDELFASLNEEPEIDDFLASLNGKPENSPQLFRPISELGEPYSSTADLLTAPNGPMDFFFNTHEMNTTPHDTSFELRAVNHVDNVPLNADLHLNNELDLPNGANYCCLTTSANLLKQLFDDAESSVGLQPDQIPSHTVRSNGFHSTTIEVIISKNEEYIEMIYTMLRCQCTHNGYILNMVSMVVLKVLAWYATAVRLGTAIAGGSEIAEPDQHHFGQRRSQHSKPPSEAPPERLIHLSTKAGDYSIVGNKDSRRMTAQLVLSQLHRVQGLVNQITRRFMRQRQQLSLGSTKPSEHQFDTHEDLDSPFSDHMLEQLEANLRQRLRSVWVEMKKIVLEE</sequence>
<keyword evidence="4" id="KW-0804">Transcription</keyword>
<keyword evidence="5" id="KW-0539">Nucleus</keyword>
<dbReference type="PRINTS" id="PR00755">
    <property type="entry name" value="AFLATOXINBRP"/>
</dbReference>
<dbReference type="Pfam" id="PF00172">
    <property type="entry name" value="Zn_clus"/>
    <property type="match status" value="1"/>
</dbReference>
<dbReference type="Proteomes" id="UP000799770">
    <property type="component" value="Unassembled WGS sequence"/>
</dbReference>
<evidence type="ECO:0000256" key="5">
    <source>
        <dbReference type="ARBA" id="ARBA00023242"/>
    </source>
</evidence>
<feature type="compositionally biased region" description="Low complexity" evidence="6">
    <location>
        <begin position="92"/>
        <end position="106"/>
    </location>
</feature>
<proteinExistence type="predicted"/>
<feature type="region of interest" description="Disordered" evidence="6">
    <location>
        <begin position="1"/>
        <end position="27"/>
    </location>
</feature>
<gene>
    <name evidence="8" type="ORF">BDV96DRAFT_629430</name>
</gene>
<accession>A0A6A5ZH17</accession>
<dbReference type="GO" id="GO:0003677">
    <property type="term" value="F:DNA binding"/>
    <property type="evidence" value="ECO:0007669"/>
    <property type="project" value="UniProtKB-KW"/>
</dbReference>
<feature type="compositionally biased region" description="Polar residues" evidence="6">
    <location>
        <begin position="109"/>
        <end position="118"/>
    </location>
</feature>
<dbReference type="AlphaFoldDB" id="A0A6A5ZH17"/>
<dbReference type="GO" id="GO:0000981">
    <property type="term" value="F:DNA-binding transcription factor activity, RNA polymerase II-specific"/>
    <property type="evidence" value="ECO:0007669"/>
    <property type="project" value="InterPro"/>
</dbReference>
<dbReference type="InterPro" id="IPR013700">
    <property type="entry name" value="AflR"/>
</dbReference>
<dbReference type="GO" id="GO:0005634">
    <property type="term" value="C:nucleus"/>
    <property type="evidence" value="ECO:0007669"/>
    <property type="project" value="InterPro"/>
</dbReference>
<evidence type="ECO:0000313" key="8">
    <source>
        <dbReference type="EMBL" id="KAF2118830.1"/>
    </source>
</evidence>
<feature type="compositionally biased region" description="Polar residues" evidence="6">
    <location>
        <begin position="1"/>
        <end position="24"/>
    </location>
</feature>
<dbReference type="InterPro" id="IPR050675">
    <property type="entry name" value="OAF3"/>
</dbReference>
<evidence type="ECO:0000259" key="7">
    <source>
        <dbReference type="PROSITE" id="PS50048"/>
    </source>
</evidence>
<evidence type="ECO:0000256" key="6">
    <source>
        <dbReference type="SAM" id="MobiDB-lite"/>
    </source>
</evidence>
<dbReference type="GO" id="GO:0008270">
    <property type="term" value="F:zinc ion binding"/>
    <property type="evidence" value="ECO:0007669"/>
    <property type="project" value="InterPro"/>
</dbReference>
<keyword evidence="9" id="KW-1185">Reference proteome</keyword>
<dbReference type="PROSITE" id="PS50048">
    <property type="entry name" value="ZN2_CY6_FUNGAL_2"/>
    <property type="match status" value="1"/>
</dbReference>
<keyword evidence="3" id="KW-0238">DNA-binding</keyword>
<feature type="region of interest" description="Disordered" evidence="6">
    <location>
        <begin position="366"/>
        <end position="385"/>
    </location>
</feature>
<dbReference type="PANTHER" id="PTHR31069:SF31">
    <property type="entry name" value="MONODICTYPHENONE CLUSTER TRANSCRIPTION FACTOR-RELATED"/>
    <property type="match status" value="1"/>
</dbReference>
<evidence type="ECO:0000256" key="3">
    <source>
        <dbReference type="ARBA" id="ARBA00023125"/>
    </source>
</evidence>
<dbReference type="PROSITE" id="PS00463">
    <property type="entry name" value="ZN2_CY6_FUNGAL_1"/>
    <property type="match status" value="1"/>
</dbReference>
<dbReference type="GO" id="GO:0045122">
    <property type="term" value="P:aflatoxin biosynthetic process"/>
    <property type="evidence" value="ECO:0007669"/>
    <property type="project" value="InterPro"/>
</dbReference>
<dbReference type="OrthoDB" id="2328572at2759"/>
<dbReference type="Pfam" id="PF08493">
    <property type="entry name" value="AflR"/>
    <property type="match status" value="1"/>
</dbReference>
<dbReference type="SUPFAM" id="SSF57701">
    <property type="entry name" value="Zn2/Cys6 DNA-binding domain"/>
    <property type="match status" value="1"/>
</dbReference>
<feature type="region of interest" description="Disordered" evidence="6">
    <location>
        <begin position="70"/>
        <end position="123"/>
    </location>
</feature>
<dbReference type="SMART" id="SM00066">
    <property type="entry name" value="GAL4"/>
    <property type="match status" value="1"/>
</dbReference>
<evidence type="ECO:0000256" key="1">
    <source>
        <dbReference type="ARBA" id="ARBA00022723"/>
    </source>
</evidence>
<evidence type="ECO:0000256" key="2">
    <source>
        <dbReference type="ARBA" id="ARBA00023015"/>
    </source>
</evidence>
<dbReference type="PANTHER" id="PTHR31069">
    <property type="entry name" value="OLEATE-ACTIVATED TRANSCRIPTION FACTOR 1-RELATED"/>
    <property type="match status" value="1"/>
</dbReference>
<evidence type="ECO:0000313" key="9">
    <source>
        <dbReference type="Proteomes" id="UP000799770"/>
    </source>
</evidence>